<evidence type="ECO:0000313" key="3">
    <source>
        <dbReference type="EMBL" id="CAJ0588727.1"/>
    </source>
</evidence>
<keyword evidence="2" id="KW-0472">Membrane</keyword>
<feature type="transmembrane region" description="Helical" evidence="2">
    <location>
        <begin position="14"/>
        <end position="34"/>
    </location>
</feature>
<evidence type="ECO:0000313" key="4">
    <source>
        <dbReference type="Proteomes" id="UP001176961"/>
    </source>
</evidence>
<evidence type="ECO:0000256" key="1">
    <source>
        <dbReference type="ARBA" id="ARBA00006803"/>
    </source>
</evidence>
<organism evidence="3 4">
    <name type="scientific">Cylicocyclus nassatus</name>
    <name type="common">Nematode worm</name>
    <dbReference type="NCBI Taxonomy" id="53992"/>
    <lineage>
        <taxon>Eukaryota</taxon>
        <taxon>Metazoa</taxon>
        <taxon>Ecdysozoa</taxon>
        <taxon>Nematoda</taxon>
        <taxon>Chromadorea</taxon>
        <taxon>Rhabditida</taxon>
        <taxon>Rhabditina</taxon>
        <taxon>Rhabditomorpha</taxon>
        <taxon>Strongyloidea</taxon>
        <taxon>Strongylidae</taxon>
        <taxon>Cylicocyclus</taxon>
    </lineage>
</organism>
<dbReference type="EMBL" id="CATQJL010000001">
    <property type="protein sequence ID" value="CAJ0588727.1"/>
    <property type="molecule type" value="Genomic_DNA"/>
</dbReference>
<feature type="transmembrane region" description="Helical" evidence="2">
    <location>
        <begin position="123"/>
        <end position="142"/>
    </location>
</feature>
<dbReference type="GO" id="GO:0016020">
    <property type="term" value="C:membrane"/>
    <property type="evidence" value="ECO:0007669"/>
    <property type="project" value="InterPro"/>
</dbReference>
<dbReference type="GO" id="GO:0007606">
    <property type="term" value="P:sensory perception of chemical stimulus"/>
    <property type="evidence" value="ECO:0007669"/>
    <property type="project" value="InterPro"/>
</dbReference>
<dbReference type="InterPro" id="IPR052854">
    <property type="entry name" value="Serpentine_rcpt_epsilon"/>
</dbReference>
<keyword evidence="2" id="KW-0812">Transmembrane</keyword>
<comment type="caution">
    <text evidence="3">The sequence shown here is derived from an EMBL/GenBank/DDBJ whole genome shotgun (WGS) entry which is preliminary data.</text>
</comment>
<name>A0AA36GCD6_CYLNA</name>
<dbReference type="Proteomes" id="UP001176961">
    <property type="component" value="Unassembled WGS sequence"/>
</dbReference>
<comment type="similarity">
    <text evidence="1">Belongs to the nematode receptor-like protein sre family.</text>
</comment>
<evidence type="ECO:0000256" key="2">
    <source>
        <dbReference type="SAM" id="Phobius"/>
    </source>
</evidence>
<keyword evidence="4" id="KW-1185">Reference proteome</keyword>
<dbReference type="Pfam" id="PF03125">
    <property type="entry name" value="Sre"/>
    <property type="match status" value="1"/>
</dbReference>
<protein>
    <recommendedName>
        <fullName evidence="5">G protein-coupled receptor</fullName>
    </recommendedName>
</protein>
<evidence type="ECO:0008006" key="5">
    <source>
        <dbReference type="Google" id="ProtNLM"/>
    </source>
</evidence>
<feature type="transmembrane region" description="Helical" evidence="2">
    <location>
        <begin position="46"/>
        <end position="70"/>
    </location>
</feature>
<feature type="transmembrane region" description="Helical" evidence="2">
    <location>
        <begin position="82"/>
        <end position="102"/>
    </location>
</feature>
<keyword evidence="2" id="KW-1133">Transmembrane helix</keyword>
<feature type="transmembrane region" description="Helical" evidence="2">
    <location>
        <begin position="154"/>
        <end position="173"/>
    </location>
</feature>
<proteinExistence type="inferred from homology"/>
<gene>
    <name evidence="3" type="ORF">CYNAS_LOCUS710</name>
</gene>
<accession>A0AA36GCD6</accession>
<sequence>MICLIEVLQFLPAITASLDGFLVISYTYVAYVAFANRDIFHPFFSILLSLLILSYAVSDVFELACCITSIVWPQFAELHDTLYEICEFVYFYASPCVVCLLLERGIASTRPREYEKARPWKMFWYTQPFCLIIAGAILYAARWTVSMTDDVQKAMLFIIQVVIIILLLSLLTYNKQRTKHSVGMGTNLGTRYQLSENIRALRVLLPVVICDLCVNFADIASEILFESTTKNDIMGCSNRYAVIFFIIFKSISFLFQIMITFAVMLYHPSFKKARDILHDLLCQTFCTGERKGLIIRNVLGMKINEKPTGENYFTGLRQLWQ</sequence>
<dbReference type="PANTHER" id="PTHR47518">
    <property type="entry name" value="SERPENTINE RECEPTOR CLASS EPSILON-13-RELATED"/>
    <property type="match status" value="1"/>
</dbReference>
<reference evidence="3" key="1">
    <citation type="submission" date="2023-07" db="EMBL/GenBank/DDBJ databases">
        <authorList>
            <consortium name="CYATHOMIX"/>
        </authorList>
    </citation>
    <scope>NUCLEOTIDE SEQUENCE</scope>
    <source>
        <strain evidence="3">N/A</strain>
    </source>
</reference>
<feature type="transmembrane region" description="Helical" evidence="2">
    <location>
        <begin position="240"/>
        <end position="266"/>
    </location>
</feature>
<dbReference type="InterPro" id="IPR004151">
    <property type="entry name" value="7TM_GPCR_serpentine_rcpt_Sre"/>
</dbReference>
<dbReference type="PANTHER" id="PTHR47518:SF8">
    <property type="entry name" value="G PROTEIN-COUPLED RECEPTOR"/>
    <property type="match status" value="1"/>
</dbReference>
<dbReference type="AlphaFoldDB" id="A0AA36GCD6"/>